<sequence length="294" mass="33607">MISPLISYYVTEKVFIKRQPHTDELGLDLYGNPVVSPYVADRLKNEAAALQYLQKNTAIPVPEFLGLQTINGLVYLKMAWIPGAIELRAVPAARMDAAIAAVTAELEADIFPQLRNLRSNRMGSADPELPIIPPRRFWDWKESRVWTSIPGEYTFCHLDLDRQNILVDPKTYKIVAIIDWEMAGFFPPEWELELWKQKTREEKFNLIESAKEREAGFFSGWLSTDEKTEEKKDTLRLLTWGPRDRFLDWGMLDGGQFRAVGAVAHVPWLEAADVAILYRATWDIGSTVHAEAGW</sequence>
<comment type="caution">
    <text evidence="2">The sequence shown here is derived from an EMBL/GenBank/DDBJ whole genome shotgun (WGS) entry which is preliminary data.</text>
</comment>
<dbReference type="SUPFAM" id="SSF56112">
    <property type="entry name" value="Protein kinase-like (PK-like)"/>
    <property type="match status" value="1"/>
</dbReference>
<proteinExistence type="predicted"/>
<dbReference type="PANTHER" id="PTHR21310">
    <property type="entry name" value="AMINOGLYCOSIDE PHOSPHOTRANSFERASE-RELATED-RELATED"/>
    <property type="match status" value="1"/>
</dbReference>
<name>A0A179IL88_CORDF</name>
<evidence type="ECO:0000313" key="3">
    <source>
        <dbReference type="Proteomes" id="UP000243081"/>
    </source>
</evidence>
<dbReference type="InterPro" id="IPR002575">
    <property type="entry name" value="Aminoglycoside_PTrfase"/>
</dbReference>
<dbReference type="AlphaFoldDB" id="A0A179IL88"/>
<organism evidence="2 3">
    <name type="scientific">Cordyceps confragosa</name>
    <name type="common">Lecanicillium lecanii</name>
    <dbReference type="NCBI Taxonomy" id="2714763"/>
    <lineage>
        <taxon>Eukaryota</taxon>
        <taxon>Fungi</taxon>
        <taxon>Dikarya</taxon>
        <taxon>Ascomycota</taxon>
        <taxon>Pezizomycotina</taxon>
        <taxon>Sordariomycetes</taxon>
        <taxon>Hypocreomycetidae</taxon>
        <taxon>Hypocreales</taxon>
        <taxon>Cordycipitaceae</taxon>
        <taxon>Akanthomyces</taxon>
    </lineage>
</organism>
<gene>
    <name evidence="2" type="ORF">LLEC1_01291</name>
</gene>
<dbReference type="OrthoDB" id="4869609at2759"/>
<accession>A0A179IL88</accession>
<dbReference type="InterPro" id="IPR051678">
    <property type="entry name" value="AGP_Transferase"/>
</dbReference>
<dbReference type="InterPro" id="IPR011009">
    <property type="entry name" value="Kinase-like_dom_sf"/>
</dbReference>
<keyword evidence="3" id="KW-1185">Reference proteome</keyword>
<dbReference type="Gene3D" id="3.90.1200.10">
    <property type="match status" value="1"/>
</dbReference>
<evidence type="ECO:0000313" key="2">
    <source>
        <dbReference type="EMBL" id="OAR02519.1"/>
    </source>
</evidence>
<protein>
    <recommendedName>
        <fullName evidence="1">Aminoglycoside phosphotransferase domain-containing protein</fullName>
    </recommendedName>
</protein>
<feature type="domain" description="Aminoglycoside phosphotransferase" evidence="1">
    <location>
        <begin position="38"/>
        <end position="192"/>
    </location>
</feature>
<reference evidence="2 3" key="1">
    <citation type="submission" date="2016-03" db="EMBL/GenBank/DDBJ databases">
        <title>Fine-scale spatial genetic structure of a fungal parasite of coffee scale insects.</title>
        <authorList>
            <person name="Jackson D."/>
            <person name="Zemenick K.A."/>
            <person name="Malloure B."/>
            <person name="Quandt C.A."/>
            <person name="James T.Y."/>
        </authorList>
    </citation>
    <scope>NUCLEOTIDE SEQUENCE [LARGE SCALE GENOMIC DNA]</scope>
    <source>
        <strain evidence="2 3">UM487</strain>
    </source>
</reference>
<dbReference type="OMA" id="FWEWKEN"/>
<dbReference type="EMBL" id="LUKN01000638">
    <property type="protein sequence ID" value="OAR02519.1"/>
    <property type="molecule type" value="Genomic_DNA"/>
</dbReference>
<dbReference type="Proteomes" id="UP000243081">
    <property type="component" value="Unassembled WGS sequence"/>
</dbReference>
<evidence type="ECO:0000259" key="1">
    <source>
        <dbReference type="Pfam" id="PF01636"/>
    </source>
</evidence>
<dbReference type="Pfam" id="PF01636">
    <property type="entry name" value="APH"/>
    <property type="match status" value="1"/>
</dbReference>